<keyword evidence="2" id="KW-1185">Reference proteome</keyword>
<gene>
    <name evidence="1" type="ORF">Glove_87g190</name>
</gene>
<accession>A0A397JGW9</accession>
<dbReference type="EMBL" id="PQFF01000083">
    <property type="protein sequence ID" value="RHZ83880.1"/>
    <property type="molecule type" value="Genomic_DNA"/>
</dbReference>
<evidence type="ECO:0000313" key="2">
    <source>
        <dbReference type="Proteomes" id="UP000266861"/>
    </source>
</evidence>
<name>A0A397JGW9_9GLOM</name>
<dbReference type="AlphaFoldDB" id="A0A397JGW9"/>
<reference evidence="1 2" key="1">
    <citation type="submission" date="2018-08" db="EMBL/GenBank/DDBJ databases">
        <title>Genome and evolution of the arbuscular mycorrhizal fungus Diversispora epigaea (formerly Glomus versiforme) and its bacterial endosymbionts.</title>
        <authorList>
            <person name="Sun X."/>
            <person name="Fei Z."/>
            <person name="Harrison M."/>
        </authorList>
    </citation>
    <scope>NUCLEOTIDE SEQUENCE [LARGE SCALE GENOMIC DNA]</scope>
    <source>
        <strain evidence="1 2">IT104</strain>
    </source>
</reference>
<dbReference type="Proteomes" id="UP000266861">
    <property type="component" value="Unassembled WGS sequence"/>
</dbReference>
<protein>
    <submittedName>
        <fullName evidence="1">Uncharacterized protein</fullName>
    </submittedName>
</protein>
<sequence>MTTKAPKTTTATTATKFLFPNTNNNQFNQIIKENANITTFTTIVTLHTIPVSTDIQQSLS</sequence>
<evidence type="ECO:0000313" key="1">
    <source>
        <dbReference type="EMBL" id="RHZ83880.1"/>
    </source>
</evidence>
<proteinExistence type="predicted"/>
<comment type="caution">
    <text evidence="1">The sequence shown here is derived from an EMBL/GenBank/DDBJ whole genome shotgun (WGS) entry which is preliminary data.</text>
</comment>
<organism evidence="1 2">
    <name type="scientific">Diversispora epigaea</name>
    <dbReference type="NCBI Taxonomy" id="1348612"/>
    <lineage>
        <taxon>Eukaryota</taxon>
        <taxon>Fungi</taxon>
        <taxon>Fungi incertae sedis</taxon>
        <taxon>Mucoromycota</taxon>
        <taxon>Glomeromycotina</taxon>
        <taxon>Glomeromycetes</taxon>
        <taxon>Diversisporales</taxon>
        <taxon>Diversisporaceae</taxon>
        <taxon>Diversispora</taxon>
    </lineage>
</organism>